<dbReference type="EMBL" id="CAWUHD010000018">
    <property type="protein sequence ID" value="CAK7215816.1"/>
    <property type="molecule type" value="Genomic_DNA"/>
</dbReference>
<protein>
    <recommendedName>
        <fullName evidence="4">Tryptophan synthase beta chain-like PALP domain-containing protein</fullName>
    </recommendedName>
</protein>
<evidence type="ECO:0000256" key="2">
    <source>
        <dbReference type="ARBA" id="ARBA00010869"/>
    </source>
</evidence>
<evidence type="ECO:0000259" key="4">
    <source>
        <dbReference type="Pfam" id="PF00291"/>
    </source>
</evidence>
<evidence type="ECO:0000256" key="1">
    <source>
        <dbReference type="ARBA" id="ARBA00001933"/>
    </source>
</evidence>
<dbReference type="CDD" id="cd01562">
    <property type="entry name" value="Thr-dehyd"/>
    <property type="match status" value="1"/>
</dbReference>
<dbReference type="Proteomes" id="UP001642482">
    <property type="component" value="Unassembled WGS sequence"/>
</dbReference>
<organism evidence="5 6">
    <name type="scientific">Sporothrix eucalyptigena</name>
    <dbReference type="NCBI Taxonomy" id="1812306"/>
    <lineage>
        <taxon>Eukaryota</taxon>
        <taxon>Fungi</taxon>
        <taxon>Dikarya</taxon>
        <taxon>Ascomycota</taxon>
        <taxon>Pezizomycotina</taxon>
        <taxon>Sordariomycetes</taxon>
        <taxon>Sordariomycetidae</taxon>
        <taxon>Ophiostomatales</taxon>
        <taxon>Ophiostomataceae</taxon>
        <taxon>Sporothrix</taxon>
    </lineage>
</organism>
<gene>
    <name evidence="5" type="ORF">SEUCBS140593_002655</name>
</gene>
<dbReference type="Gene3D" id="3.40.50.1100">
    <property type="match status" value="2"/>
</dbReference>
<dbReference type="PANTHER" id="PTHR43050">
    <property type="entry name" value="SERINE / THREONINE RACEMASE FAMILY MEMBER"/>
    <property type="match status" value="1"/>
</dbReference>
<evidence type="ECO:0000256" key="3">
    <source>
        <dbReference type="ARBA" id="ARBA00022898"/>
    </source>
</evidence>
<name>A0ABP0B8G7_9PEZI</name>
<feature type="domain" description="Tryptophan synthase beta chain-like PALP" evidence="4">
    <location>
        <begin position="51"/>
        <end position="367"/>
    </location>
</feature>
<keyword evidence="6" id="KW-1185">Reference proteome</keyword>
<dbReference type="InterPro" id="IPR001926">
    <property type="entry name" value="TrpB-like_PALP"/>
</dbReference>
<reference evidence="5 6" key="1">
    <citation type="submission" date="2024-01" db="EMBL/GenBank/DDBJ databases">
        <authorList>
            <person name="Allen C."/>
            <person name="Tagirdzhanova G."/>
        </authorList>
    </citation>
    <scope>NUCLEOTIDE SEQUENCE [LARGE SCALE GENOMIC DNA]</scope>
</reference>
<proteinExistence type="inferred from homology"/>
<evidence type="ECO:0000313" key="6">
    <source>
        <dbReference type="Proteomes" id="UP001642482"/>
    </source>
</evidence>
<comment type="similarity">
    <text evidence="2">Belongs to the serine/threonine dehydratase family.</text>
</comment>
<dbReference type="PANTHER" id="PTHR43050:SF1">
    <property type="entry name" value="SERINE RACEMASE"/>
    <property type="match status" value="1"/>
</dbReference>
<dbReference type="Pfam" id="PF00291">
    <property type="entry name" value="PALP"/>
    <property type="match status" value="1"/>
</dbReference>
<evidence type="ECO:0000313" key="5">
    <source>
        <dbReference type="EMBL" id="CAK7215816.1"/>
    </source>
</evidence>
<comment type="caution">
    <text evidence="5">The sequence shown here is derived from an EMBL/GenBank/DDBJ whole genome shotgun (WGS) entry which is preliminary data.</text>
</comment>
<accession>A0ABP0B8G7</accession>
<dbReference type="SUPFAM" id="SSF53686">
    <property type="entry name" value="Tryptophan synthase beta subunit-like PLP-dependent enzymes"/>
    <property type="match status" value="1"/>
</dbReference>
<comment type="cofactor">
    <cofactor evidence="1">
        <name>pyridoxal 5'-phosphate</name>
        <dbReference type="ChEBI" id="CHEBI:597326"/>
    </cofactor>
</comment>
<sequence>MADLSTCPPLTRASVVKAHNLIRPFIHRTPVLTNRTIDEVASTSRTAEELKGTPWEEAKPANPTLRLWFKCENLQRIGAFKARGAFHAVERLKREPGWEAGGGFTKGVVTHSSGNHAQALALAARTAGMPAHIVMPKISAAPKVAATRGYGANVVFSGSTAPERLAVADEVIATTGGRMVPPYDHPDIILGQGTAGLELQAQVAEAKAAEATSTGAPTAFLRAPTTAPKPTQNPGLNAIMTPCGGGGLLAGTVLSAQGTGIRVFGAEPSFGGADDCTRGLAQGKRIEAVSSLTIADGLRTPVGVHNWAVLTGQTPDSNGKGVDGVYAVGEDQIKAALRLLLERMKLMVEPSSAVPLAVVLYNEEFRKRVEEEAGPEGWDLGIVLSGGNVSLEGFSKLFPSEG</sequence>
<keyword evidence="3" id="KW-0663">Pyridoxal phosphate</keyword>
<dbReference type="InterPro" id="IPR036052">
    <property type="entry name" value="TrpB-like_PALP_sf"/>
</dbReference>